<gene>
    <name evidence="1" type="ORF">NP493_375g02098</name>
</gene>
<sequence length="137" mass="15781">MVEIDLQLTPDIEHGTFNDVRCNIYWSAQSKNVLYEYGVQTEYLLRDVEIPTDVLLCKDCNCTNVEHKVALQKYYDNIMCAITTASQNSIKTNKRSKGKKITWQVGKKLYLISMICLEKRISCGKMPVVPDKVHFLT</sequence>
<keyword evidence="2" id="KW-1185">Reference proteome</keyword>
<reference evidence="1" key="1">
    <citation type="journal article" date="2023" name="Mol. Biol. Evol.">
        <title>Third-Generation Sequencing Reveals the Adaptive Role of the Epigenome in Three Deep-Sea Polychaetes.</title>
        <authorList>
            <person name="Perez M."/>
            <person name="Aroh O."/>
            <person name="Sun Y."/>
            <person name="Lan Y."/>
            <person name="Juniper S.K."/>
            <person name="Young C.R."/>
            <person name="Angers B."/>
            <person name="Qian P.Y."/>
        </authorList>
    </citation>
    <scope>NUCLEOTIDE SEQUENCE</scope>
    <source>
        <strain evidence="1">R07B-5</strain>
    </source>
</reference>
<accession>A0AAD9L3B8</accession>
<proteinExistence type="predicted"/>
<dbReference type="AlphaFoldDB" id="A0AAD9L3B8"/>
<evidence type="ECO:0000313" key="2">
    <source>
        <dbReference type="Proteomes" id="UP001209878"/>
    </source>
</evidence>
<evidence type="ECO:0000313" key="1">
    <source>
        <dbReference type="EMBL" id="KAK2181815.1"/>
    </source>
</evidence>
<protein>
    <submittedName>
        <fullName evidence="1">Uncharacterized protein</fullName>
    </submittedName>
</protein>
<dbReference type="EMBL" id="JAODUO010000380">
    <property type="protein sequence ID" value="KAK2181815.1"/>
    <property type="molecule type" value="Genomic_DNA"/>
</dbReference>
<dbReference type="Proteomes" id="UP001209878">
    <property type="component" value="Unassembled WGS sequence"/>
</dbReference>
<name>A0AAD9L3B8_RIDPI</name>
<organism evidence="1 2">
    <name type="scientific">Ridgeia piscesae</name>
    <name type="common">Tubeworm</name>
    <dbReference type="NCBI Taxonomy" id="27915"/>
    <lineage>
        <taxon>Eukaryota</taxon>
        <taxon>Metazoa</taxon>
        <taxon>Spiralia</taxon>
        <taxon>Lophotrochozoa</taxon>
        <taxon>Annelida</taxon>
        <taxon>Polychaeta</taxon>
        <taxon>Sedentaria</taxon>
        <taxon>Canalipalpata</taxon>
        <taxon>Sabellida</taxon>
        <taxon>Siboglinidae</taxon>
        <taxon>Ridgeia</taxon>
    </lineage>
</organism>
<comment type="caution">
    <text evidence="1">The sequence shown here is derived from an EMBL/GenBank/DDBJ whole genome shotgun (WGS) entry which is preliminary data.</text>
</comment>